<dbReference type="Proteomes" id="UP000001312">
    <property type="component" value="Unassembled WGS sequence"/>
</dbReference>
<sequence>MAFYVISDDSTILPHKLHLHLSHGLHSTGSKLARLEKDLGSDYSRKMAL</sequence>
<accession>A7EZT5</accession>
<dbReference type="RefSeq" id="XP_001588405.1">
    <property type="nucleotide sequence ID" value="XM_001588355.1"/>
</dbReference>
<dbReference type="AlphaFoldDB" id="A7EZT5"/>
<dbReference type="KEGG" id="ssl:SS1G_10852"/>
<dbReference type="GeneID" id="5484191"/>
<gene>
    <name evidence="1" type="ORF">SS1G_10852</name>
</gene>
<evidence type="ECO:0000313" key="2">
    <source>
        <dbReference type="Proteomes" id="UP000001312"/>
    </source>
</evidence>
<dbReference type="EMBL" id="CH476636">
    <property type="protein sequence ID" value="EDN94977.1"/>
    <property type="molecule type" value="Genomic_DNA"/>
</dbReference>
<organism evidence="1 2">
    <name type="scientific">Sclerotinia sclerotiorum (strain ATCC 18683 / 1980 / Ss-1)</name>
    <name type="common">White mold</name>
    <name type="synonym">Whetzelinia sclerotiorum</name>
    <dbReference type="NCBI Taxonomy" id="665079"/>
    <lineage>
        <taxon>Eukaryota</taxon>
        <taxon>Fungi</taxon>
        <taxon>Dikarya</taxon>
        <taxon>Ascomycota</taxon>
        <taxon>Pezizomycotina</taxon>
        <taxon>Leotiomycetes</taxon>
        <taxon>Helotiales</taxon>
        <taxon>Sclerotiniaceae</taxon>
        <taxon>Sclerotinia</taxon>
    </lineage>
</organism>
<dbReference type="InParanoid" id="A7EZT5"/>
<protein>
    <submittedName>
        <fullName evidence="1">Uncharacterized protein</fullName>
    </submittedName>
</protein>
<name>A7EZT5_SCLS1</name>
<reference evidence="2" key="1">
    <citation type="journal article" date="2011" name="PLoS Genet.">
        <title>Genomic analysis of the necrotrophic fungal pathogens Sclerotinia sclerotiorum and Botrytis cinerea.</title>
        <authorList>
            <person name="Amselem J."/>
            <person name="Cuomo C.A."/>
            <person name="van Kan J.A."/>
            <person name="Viaud M."/>
            <person name="Benito E.P."/>
            <person name="Couloux A."/>
            <person name="Coutinho P.M."/>
            <person name="de Vries R.P."/>
            <person name="Dyer P.S."/>
            <person name="Fillinger S."/>
            <person name="Fournier E."/>
            <person name="Gout L."/>
            <person name="Hahn M."/>
            <person name="Kohn L."/>
            <person name="Lapalu N."/>
            <person name="Plummer K.M."/>
            <person name="Pradier J.M."/>
            <person name="Quevillon E."/>
            <person name="Sharon A."/>
            <person name="Simon A."/>
            <person name="ten Have A."/>
            <person name="Tudzynski B."/>
            <person name="Tudzynski P."/>
            <person name="Wincker P."/>
            <person name="Andrew M."/>
            <person name="Anthouard V."/>
            <person name="Beever R.E."/>
            <person name="Beffa R."/>
            <person name="Benoit I."/>
            <person name="Bouzid O."/>
            <person name="Brault B."/>
            <person name="Chen Z."/>
            <person name="Choquer M."/>
            <person name="Collemare J."/>
            <person name="Cotton P."/>
            <person name="Danchin E.G."/>
            <person name="Da Silva C."/>
            <person name="Gautier A."/>
            <person name="Giraud C."/>
            <person name="Giraud T."/>
            <person name="Gonzalez C."/>
            <person name="Grossetete S."/>
            <person name="Guldener U."/>
            <person name="Henrissat B."/>
            <person name="Howlett B.J."/>
            <person name="Kodira C."/>
            <person name="Kretschmer M."/>
            <person name="Lappartient A."/>
            <person name="Leroch M."/>
            <person name="Levis C."/>
            <person name="Mauceli E."/>
            <person name="Neuveglise C."/>
            <person name="Oeser B."/>
            <person name="Pearson M."/>
            <person name="Poulain J."/>
            <person name="Poussereau N."/>
            <person name="Quesneville H."/>
            <person name="Rascle C."/>
            <person name="Schumacher J."/>
            <person name="Segurens B."/>
            <person name="Sexton A."/>
            <person name="Silva E."/>
            <person name="Sirven C."/>
            <person name="Soanes D.M."/>
            <person name="Talbot N.J."/>
            <person name="Templeton M."/>
            <person name="Yandava C."/>
            <person name="Yarden O."/>
            <person name="Zeng Q."/>
            <person name="Rollins J.A."/>
            <person name="Lebrun M.H."/>
            <person name="Dickman M."/>
        </authorList>
    </citation>
    <scope>NUCLEOTIDE SEQUENCE [LARGE SCALE GENOMIC DNA]</scope>
    <source>
        <strain evidence="2">ATCC 18683 / 1980 / Ss-1</strain>
    </source>
</reference>
<proteinExistence type="predicted"/>
<keyword evidence="2" id="KW-1185">Reference proteome</keyword>
<evidence type="ECO:0000313" key="1">
    <source>
        <dbReference type="EMBL" id="EDN94977.1"/>
    </source>
</evidence>